<gene>
    <name evidence="2" type="ORF">MEDL_47547</name>
</gene>
<name>A0A8S3TUI9_MYTED</name>
<accession>A0A8S3TUI9</accession>
<organism evidence="2 3">
    <name type="scientific">Mytilus edulis</name>
    <name type="common">Blue mussel</name>
    <dbReference type="NCBI Taxonomy" id="6550"/>
    <lineage>
        <taxon>Eukaryota</taxon>
        <taxon>Metazoa</taxon>
        <taxon>Spiralia</taxon>
        <taxon>Lophotrochozoa</taxon>
        <taxon>Mollusca</taxon>
        <taxon>Bivalvia</taxon>
        <taxon>Autobranchia</taxon>
        <taxon>Pteriomorphia</taxon>
        <taxon>Mytilida</taxon>
        <taxon>Mytiloidea</taxon>
        <taxon>Mytilidae</taxon>
        <taxon>Mytilinae</taxon>
        <taxon>Mytilus</taxon>
    </lineage>
</organism>
<feature type="region of interest" description="Disordered" evidence="1">
    <location>
        <begin position="895"/>
        <end position="992"/>
    </location>
</feature>
<comment type="caution">
    <text evidence="2">The sequence shown here is derived from an EMBL/GenBank/DDBJ whole genome shotgun (WGS) entry which is preliminary data.</text>
</comment>
<dbReference type="Proteomes" id="UP000683360">
    <property type="component" value="Unassembled WGS sequence"/>
</dbReference>
<dbReference type="EMBL" id="CAJPWZ010002279">
    <property type="protein sequence ID" value="CAG2234954.1"/>
    <property type="molecule type" value="Genomic_DNA"/>
</dbReference>
<feature type="region of interest" description="Disordered" evidence="1">
    <location>
        <begin position="290"/>
        <end position="315"/>
    </location>
</feature>
<evidence type="ECO:0000313" key="2">
    <source>
        <dbReference type="EMBL" id="CAG2234954.1"/>
    </source>
</evidence>
<reference evidence="2" key="1">
    <citation type="submission" date="2021-03" db="EMBL/GenBank/DDBJ databases">
        <authorList>
            <person name="Bekaert M."/>
        </authorList>
    </citation>
    <scope>NUCLEOTIDE SEQUENCE</scope>
</reference>
<feature type="compositionally biased region" description="Basic and acidic residues" evidence="1">
    <location>
        <begin position="293"/>
        <end position="303"/>
    </location>
</feature>
<sequence>MKDDISAGRTHSKVPTGLTIQILPSNNDANAHVGSKKAMSRFSRKLKKTGKIAVITKPGTSDSQTLSTATEKQHHINMDDLYETKHTRTINVDGSEPTSTNKQPSKRLLMFPGMVQSITNFENNRVLYNAFRKFKLAGLKRQRRSTSIPSFLQKRLDKPIKVYNNAYESGKRSQNSIQIKGTNKVRKMFFEVPNNTQGSIETPTESYKDSKVLKTQPETKVSLSSLIENMKNSVHQSEKYSGSSGVVIHRYTTEKPRLQKRRKSRHTKRHIKDGLFRRISKSLSNGLPIYSKTKKESTLEKKPTKPGKSLSNGNGMRINLGNIEQTQQAKSRSKDAIKVNRILSQSRVFMSGDHFPVSKTAIKPMNVFYDTKFELPKTSNSADSIPKQNDQWYEMPQSNIKSILKTDQHDINNDNNDNNHNSFPVDTAIPLNRRKMPTYKSPFIPSNQMIDNPTKTDEVKPTKILSYHSSDSSSNGTGQIDKSPLDNIRANVINLSNIKIVPGGCIIEGRFYRYEELPKFIQDFYDNKTKNEHLKLSLGDVENVLNDYTENTGSISQSFSNDFPMLELIKGNDSSPFSIQLPGDSQGYDILVDPNLHEGSLELAVLHANNFAAGNDRFGSPRTMASRPDINNRQTKMKGKENNRQLLSPVLKWSEGVNDKAGTDLAPIPNYQVASDIRVVNSLSADRFRAKNDDPNDFSVSQLNGNRFGSYNNGMKEVISLPGMRIKDQKVLTKFFNPIHISSKKTVPLVQRKTIHQYKKIDGAPSDIILRGFLDIPQNSMAAKLPLSKPLKKTENQNTKTGGVARKLGLVRKQAKPDAQSNDEAEELVFRNPRQNMANHNAQSNSVANKLGFRSLVLENAFKDPPLNAVAGKLSLNSQVQDKVIQNVQSSGKAIKNSGANKLGLKSKVQDKASQDSQSNTIKEKIQDKKQSDDKADKLKSNKVKLQGKTQSDDQANKLKSNKVKLQGKTQSDDQANKLKSNKVIQANDQIK</sequence>
<protein>
    <submittedName>
        <fullName evidence="2">Uncharacterized protein</fullName>
    </submittedName>
</protein>
<feature type="compositionally biased region" description="Polar residues" evidence="1">
    <location>
        <begin position="983"/>
        <end position="992"/>
    </location>
</feature>
<dbReference type="AlphaFoldDB" id="A0A8S3TUI9"/>
<evidence type="ECO:0000313" key="3">
    <source>
        <dbReference type="Proteomes" id="UP000683360"/>
    </source>
</evidence>
<evidence type="ECO:0000256" key="1">
    <source>
        <dbReference type="SAM" id="MobiDB-lite"/>
    </source>
</evidence>
<dbReference type="OrthoDB" id="6121627at2759"/>
<feature type="compositionally biased region" description="Basic and acidic residues" evidence="1">
    <location>
        <begin position="922"/>
        <end position="940"/>
    </location>
</feature>
<proteinExistence type="predicted"/>
<keyword evidence="3" id="KW-1185">Reference proteome</keyword>